<accession>A0A3Q1GS00</accession>
<dbReference type="InterPro" id="IPR001304">
    <property type="entry name" value="C-type_lectin-like"/>
</dbReference>
<dbReference type="Pfam" id="PF00059">
    <property type="entry name" value="Lectin_C"/>
    <property type="match status" value="2"/>
</dbReference>
<evidence type="ECO:0000313" key="3">
    <source>
        <dbReference type="Proteomes" id="UP000257200"/>
    </source>
</evidence>
<dbReference type="InterPro" id="IPR016186">
    <property type="entry name" value="C-type_lectin-like/link_sf"/>
</dbReference>
<dbReference type="Gene3D" id="3.10.100.10">
    <property type="entry name" value="Mannose-Binding Protein A, subunit A"/>
    <property type="match status" value="2"/>
</dbReference>
<reference evidence="2" key="1">
    <citation type="submission" date="2025-08" db="UniProtKB">
        <authorList>
            <consortium name="Ensembl"/>
        </authorList>
    </citation>
    <scope>IDENTIFICATION</scope>
</reference>
<evidence type="ECO:0000259" key="1">
    <source>
        <dbReference type="PROSITE" id="PS50041"/>
    </source>
</evidence>
<organism evidence="2 3">
    <name type="scientific">Acanthochromis polyacanthus</name>
    <name type="common">spiny chromis</name>
    <dbReference type="NCBI Taxonomy" id="80966"/>
    <lineage>
        <taxon>Eukaryota</taxon>
        <taxon>Metazoa</taxon>
        <taxon>Chordata</taxon>
        <taxon>Craniata</taxon>
        <taxon>Vertebrata</taxon>
        <taxon>Euteleostomi</taxon>
        <taxon>Actinopterygii</taxon>
        <taxon>Neopterygii</taxon>
        <taxon>Teleostei</taxon>
        <taxon>Neoteleostei</taxon>
        <taxon>Acanthomorphata</taxon>
        <taxon>Ovalentaria</taxon>
        <taxon>Pomacentridae</taxon>
        <taxon>Acanthochromis</taxon>
    </lineage>
</organism>
<dbReference type="PROSITE" id="PS50041">
    <property type="entry name" value="C_TYPE_LECTIN_2"/>
    <property type="match status" value="1"/>
</dbReference>
<proteinExistence type="predicted"/>
<dbReference type="STRING" id="80966.ENSAPOP00000030237"/>
<dbReference type="Ensembl" id="ENSAPOT00000022116.1">
    <property type="protein sequence ID" value="ENSAPOP00000030237.1"/>
    <property type="gene ID" value="ENSAPOG00000016678.1"/>
</dbReference>
<sequence length="231" mass="27014">MTSSCTWHWSNGKRYHKDDTKWGHNDSRNRGDCAHVSYSHKMVYVSDCSTYYFFICQYQPSKYKFIAQSKTWYEAQEYCEDKYDDLAYMTDPIYRAVEEEDFPVWIGLHRDGETFKWSKGLSDYEKWAPGEPGDDNCVAISSISKNMNTRNCSDRFPFICIKDNLLLVKENKTWEEALDHCRGLTPSTHYTRYDLVSVQLGEEYDYVMQKIMEADTEEVGPCPDVDMNAAG</sequence>
<feature type="domain" description="C-type lectin" evidence="1">
    <location>
        <begin position="58"/>
        <end position="161"/>
    </location>
</feature>
<dbReference type="CDD" id="cd00037">
    <property type="entry name" value="CLECT"/>
    <property type="match status" value="2"/>
</dbReference>
<dbReference type="SMART" id="SM00034">
    <property type="entry name" value="CLECT"/>
    <property type="match status" value="1"/>
</dbReference>
<dbReference type="AlphaFoldDB" id="A0A3Q1GS00"/>
<protein>
    <recommendedName>
        <fullName evidence="1">C-type lectin domain-containing protein</fullName>
    </recommendedName>
</protein>
<name>A0A3Q1GS00_9TELE</name>
<dbReference type="SUPFAM" id="SSF56436">
    <property type="entry name" value="C-type lectin-like"/>
    <property type="match status" value="3"/>
</dbReference>
<dbReference type="InterPro" id="IPR016187">
    <property type="entry name" value="CTDL_fold"/>
</dbReference>
<dbReference type="PANTHER" id="PTHR45784:SF3">
    <property type="entry name" value="C-TYPE LECTIN DOMAIN FAMILY 4 MEMBER K-LIKE-RELATED"/>
    <property type="match status" value="1"/>
</dbReference>
<keyword evidence="3" id="KW-1185">Reference proteome</keyword>
<reference evidence="2" key="2">
    <citation type="submission" date="2025-09" db="UniProtKB">
        <authorList>
            <consortium name="Ensembl"/>
        </authorList>
    </citation>
    <scope>IDENTIFICATION</scope>
</reference>
<dbReference type="GeneTree" id="ENSGT01010000223892"/>
<dbReference type="PANTHER" id="PTHR45784">
    <property type="entry name" value="C-TYPE LECTIN DOMAIN FAMILY 20 MEMBER A-RELATED"/>
    <property type="match status" value="1"/>
</dbReference>
<dbReference type="InParanoid" id="A0A3Q1GS00"/>
<evidence type="ECO:0000313" key="2">
    <source>
        <dbReference type="Ensembl" id="ENSAPOP00000030237.1"/>
    </source>
</evidence>
<dbReference type="Proteomes" id="UP000257200">
    <property type="component" value="Unplaced"/>
</dbReference>